<dbReference type="PANTHER" id="PTHR42679:SF2">
    <property type="entry name" value="S-METHYL-5'-THIOADENOSINE PHOSPHORYLASE"/>
    <property type="match status" value="1"/>
</dbReference>
<comment type="subunit">
    <text evidence="4">Homotrimer.</text>
</comment>
<dbReference type="HAMAP" id="MF_01963">
    <property type="entry name" value="MTAP"/>
    <property type="match status" value="1"/>
</dbReference>
<keyword evidence="2 4" id="KW-0808">Transferase</keyword>
<protein>
    <recommendedName>
        <fullName evidence="4">S-methyl-5'-thioadenosine phosphorylase</fullName>
        <ecNumber evidence="4">2.4.2.28</ecNumber>
    </recommendedName>
    <alternativeName>
        <fullName evidence="4">5'-methylthioadenosine phosphorylase</fullName>
        <shortName evidence="4">MTA phosphorylase</shortName>
        <shortName evidence="4">MTAP</shortName>
        <shortName evidence="4">MTAPase</shortName>
    </alternativeName>
</protein>
<comment type="function">
    <text evidence="4">Catalyzes the reversible phosphorylation of S-methyl-5'-thioadenosine (MTA) to adenine and 5-methylthioribose-1-phosphate. Involved in the breakdown of MTA, a major by-product of polyamine biosynthesis. Responsible for the first step in the methionine salvage pathway after MTA has been generated from S-adenosylmethionine. Has broad substrate specificity with 6-aminopurine nucleosides as preferred substrates.</text>
</comment>
<name>A0A9P6PSX8_9FUNG</name>
<comment type="catalytic activity">
    <reaction evidence="4">
        <text>S-methyl-5'-thioadenosine + phosphate = 5-(methylsulfanyl)-alpha-D-ribose 1-phosphate + adenine</text>
        <dbReference type="Rhea" id="RHEA:11852"/>
        <dbReference type="ChEBI" id="CHEBI:16708"/>
        <dbReference type="ChEBI" id="CHEBI:17509"/>
        <dbReference type="ChEBI" id="CHEBI:43474"/>
        <dbReference type="ChEBI" id="CHEBI:58533"/>
        <dbReference type="EC" id="2.4.2.28"/>
    </reaction>
</comment>
<feature type="transmembrane region" description="Helical" evidence="5">
    <location>
        <begin position="397"/>
        <end position="418"/>
    </location>
</feature>
<feature type="binding site" evidence="4">
    <location>
        <position position="679"/>
    </location>
    <ligand>
        <name>phosphate</name>
        <dbReference type="ChEBI" id="CHEBI:43474"/>
    </ligand>
</feature>
<keyword evidence="5" id="KW-0812">Transmembrane</keyword>
<dbReference type="AlphaFoldDB" id="A0A9P6PSX8"/>
<sequence>MGNPFDDFTSVERRNIFIYIVGIMLYKFGLEAFSGSITLLATDRFNQQNTFTNLAILQGLNQAFQCVGSIAIAPLIKRFPTKNVLSASVFIFGLLSAIIIIIDVSTGGKIPLDGKQRYGAWNSLILFPIYSIIGICHGMVELIRRVIPRDIVGGDVVKLKKMDATVHAFYEVAGTAGAFFSAFLVLRLGNALAPSMTPFLFVFSAIAWTFIGLLDADLENRKRLESLEDRSLLTQIGHGFSHFGLSVYRGVQIIFSSRKFIWLIPGYSIPLFTHRYLESQLTPAFAKRILNQGAYAQIMVGGSNFGELLGAIFVLFFARKIRTPIPWLRLDALCLLIIWILPFSYPAPEDALSYAWTLAAIWIPVSFGWAAGDVSLAAYIQASLAKMEKPDDKVSPLGAVMAFLYSFYIILYAVLGPVLGKVIDNSSKANDGDIRPALIYVGGVMYTVVSVVLMASTFIPKGSFAFNPSLIDDTAIEDEENLVENYHDDFKEPVKIAVIGGSGLYNLEGLEFVAEVSPETPWGKPSDAIIIAKNQAGLHVAFLARHGRGHYLTPTEVPSRANIAALKSLGVEAIIAFSAVGSLREELKPRDFILPSQVIDRTKGIRPSTFFEDGLVAHAMFADPFSAVLEEVIWAQRAVVEDADFHRQKTLICMEGPQFSTRAESNMYRSFGADLINMSVLPEAKLAREAEIAYQMICMSTDYDCWKEHEVAVTVEAVVANLKANTGNAQRLLSAILPGVQEVVESGKATEGLDGSMRFACMTAPEKRSKSAVQKLEFLLPGYYTICN</sequence>
<feature type="transmembrane region" description="Helical" evidence="5">
    <location>
        <begin position="192"/>
        <end position="214"/>
    </location>
</feature>
<dbReference type="FunFam" id="3.40.50.1580:FF:000008">
    <property type="entry name" value="S-methyl-5'-thioadenosine phosphorylase"/>
    <property type="match status" value="1"/>
</dbReference>
<feature type="site" description="Important for substrate specificity" evidence="4">
    <location>
        <position position="715"/>
    </location>
</feature>
<keyword evidence="8" id="KW-1185">Reference proteome</keyword>
<feature type="transmembrane region" description="Helical" evidence="5">
    <location>
        <begin position="330"/>
        <end position="348"/>
    </location>
</feature>
<keyword evidence="4" id="KW-0539">Nucleus</keyword>
<comment type="similarity">
    <text evidence="4">Belongs to the PNP/MTAP phosphorylase family. MTAP subfamily.</text>
</comment>
<dbReference type="Gene3D" id="3.40.50.1580">
    <property type="entry name" value="Nucleoside phosphorylase domain"/>
    <property type="match status" value="1"/>
</dbReference>
<feature type="binding site" evidence="4">
    <location>
        <position position="678"/>
    </location>
    <ligand>
        <name>substrate</name>
    </ligand>
</feature>
<feature type="binding site" evidence="4">
    <location>
        <begin position="702"/>
        <end position="704"/>
    </location>
    <ligand>
        <name>substrate</name>
    </ligand>
</feature>
<feature type="transmembrane region" description="Helical" evidence="5">
    <location>
        <begin position="354"/>
        <end position="376"/>
    </location>
</feature>
<evidence type="ECO:0000256" key="3">
    <source>
        <dbReference type="ARBA" id="ARBA00022726"/>
    </source>
</evidence>
<feature type="transmembrane region" description="Helical" evidence="5">
    <location>
        <begin position="124"/>
        <end position="143"/>
    </location>
</feature>
<feature type="binding site" evidence="4">
    <location>
        <position position="502"/>
    </location>
    <ligand>
        <name>phosphate</name>
        <dbReference type="ChEBI" id="CHEBI:43474"/>
    </ligand>
</feature>
<keyword evidence="4" id="KW-0963">Cytoplasm</keyword>
<dbReference type="EC" id="2.4.2.28" evidence="4"/>
<keyword evidence="5" id="KW-0472">Membrane</keyword>
<evidence type="ECO:0000256" key="4">
    <source>
        <dbReference type="HAMAP-Rule" id="MF_03155"/>
    </source>
</evidence>
<feature type="site" description="Important for substrate specificity" evidence="4">
    <location>
        <position position="660"/>
    </location>
</feature>
<dbReference type="GO" id="GO:0017061">
    <property type="term" value="F:S-methyl-5-thioadenosine phosphorylase activity"/>
    <property type="evidence" value="ECO:0007669"/>
    <property type="project" value="UniProtKB-UniRule"/>
</dbReference>
<evidence type="ECO:0000313" key="7">
    <source>
        <dbReference type="EMBL" id="KAG0251433.1"/>
    </source>
</evidence>
<comment type="subcellular location">
    <subcellularLocation>
        <location evidence="4">Cytoplasm</location>
    </subcellularLocation>
    <subcellularLocation>
        <location evidence="4">Nucleus</location>
    </subcellularLocation>
</comment>
<feature type="transmembrane region" description="Helical" evidence="5">
    <location>
        <begin position="164"/>
        <end position="186"/>
    </location>
</feature>
<feature type="transmembrane region" description="Helical" evidence="5">
    <location>
        <begin position="438"/>
        <end position="459"/>
    </location>
</feature>
<feature type="transmembrane region" description="Helical" evidence="5">
    <location>
        <begin position="297"/>
        <end position="318"/>
    </location>
</feature>
<accession>A0A9P6PSX8</accession>
<feature type="domain" description="Nucleoside phosphorylase" evidence="6">
    <location>
        <begin position="495"/>
        <end position="737"/>
    </location>
</feature>
<evidence type="ECO:0000256" key="1">
    <source>
        <dbReference type="ARBA" id="ARBA00022676"/>
    </source>
</evidence>
<dbReference type="CDD" id="cd06174">
    <property type="entry name" value="MFS"/>
    <property type="match status" value="1"/>
</dbReference>
<reference evidence="7" key="1">
    <citation type="journal article" date="2020" name="Fungal Divers.">
        <title>Resolving the Mortierellaceae phylogeny through synthesis of multi-gene phylogenetics and phylogenomics.</title>
        <authorList>
            <person name="Vandepol N."/>
            <person name="Liber J."/>
            <person name="Desiro A."/>
            <person name="Na H."/>
            <person name="Kennedy M."/>
            <person name="Barry K."/>
            <person name="Grigoriev I.V."/>
            <person name="Miller A.N."/>
            <person name="O'Donnell K."/>
            <person name="Stajich J.E."/>
            <person name="Bonito G."/>
        </authorList>
    </citation>
    <scope>NUCLEOTIDE SEQUENCE</scope>
    <source>
        <strain evidence="7">KOD948</strain>
    </source>
</reference>
<evidence type="ECO:0000256" key="2">
    <source>
        <dbReference type="ARBA" id="ARBA00022679"/>
    </source>
</evidence>
<dbReference type="Pfam" id="PF01048">
    <property type="entry name" value="PNP_UDP_1"/>
    <property type="match status" value="1"/>
</dbReference>
<feature type="transmembrane region" description="Helical" evidence="5">
    <location>
        <begin position="16"/>
        <end position="41"/>
    </location>
</feature>
<dbReference type="InterPro" id="IPR036259">
    <property type="entry name" value="MFS_trans_sf"/>
</dbReference>
<dbReference type="NCBIfam" id="TIGR01694">
    <property type="entry name" value="MTAP"/>
    <property type="match status" value="1"/>
</dbReference>
<dbReference type="EMBL" id="JAAAJA010000594">
    <property type="protein sequence ID" value="KAG0251433.1"/>
    <property type="molecule type" value="Genomic_DNA"/>
</dbReference>
<proteinExistence type="inferred from homology"/>
<evidence type="ECO:0000313" key="8">
    <source>
        <dbReference type="Proteomes" id="UP000726737"/>
    </source>
</evidence>
<dbReference type="GO" id="GO:0006166">
    <property type="term" value="P:purine ribonucleoside salvage"/>
    <property type="evidence" value="ECO:0007669"/>
    <property type="project" value="UniProtKB-KW"/>
</dbReference>
<dbReference type="GO" id="GO:0005829">
    <property type="term" value="C:cytosol"/>
    <property type="evidence" value="ECO:0007669"/>
    <property type="project" value="TreeGrafter"/>
</dbReference>
<dbReference type="CDD" id="cd09010">
    <property type="entry name" value="MTAP_SsMTAPII_like_MTIP"/>
    <property type="match status" value="1"/>
</dbReference>
<dbReference type="InterPro" id="IPR018099">
    <property type="entry name" value="Purine_phosphorylase-2_CS"/>
</dbReference>
<feature type="binding site" evidence="4">
    <location>
        <begin position="578"/>
        <end position="579"/>
    </location>
    <ligand>
        <name>phosphate</name>
        <dbReference type="ChEBI" id="CHEBI:43474"/>
    </ligand>
</feature>
<evidence type="ECO:0000259" key="6">
    <source>
        <dbReference type="Pfam" id="PF01048"/>
    </source>
</evidence>
<dbReference type="SUPFAM" id="SSF103473">
    <property type="entry name" value="MFS general substrate transporter"/>
    <property type="match status" value="1"/>
</dbReference>
<dbReference type="InterPro" id="IPR035994">
    <property type="entry name" value="Nucleoside_phosphorylase_sf"/>
</dbReference>
<dbReference type="Proteomes" id="UP000726737">
    <property type="component" value="Unassembled WGS sequence"/>
</dbReference>
<comment type="caution">
    <text evidence="7">The sequence shown here is derived from an EMBL/GenBank/DDBJ whole genome shotgun (WGS) entry which is preliminary data.</text>
</comment>
<dbReference type="PROSITE" id="PS01240">
    <property type="entry name" value="PNP_MTAP_2"/>
    <property type="match status" value="1"/>
</dbReference>
<dbReference type="GO" id="GO:0019509">
    <property type="term" value="P:L-methionine salvage from methylthioadenosine"/>
    <property type="evidence" value="ECO:0007669"/>
    <property type="project" value="UniProtKB-UniRule"/>
</dbReference>
<keyword evidence="3 4" id="KW-0660">Purine salvage</keyword>
<dbReference type="SUPFAM" id="SSF53167">
    <property type="entry name" value="Purine and uridine phosphorylases"/>
    <property type="match status" value="1"/>
</dbReference>
<keyword evidence="1 4" id="KW-0328">Glycosyltransferase</keyword>
<dbReference type="GO" id="GO:0005634">
    <property type="term" value="C:nucleus"/>
    <property type="evidence" value="ECO:0007669"/>
    <property type="project" value="UniProtKB-SubCell"/>
</dbReference>
<feature type="binding site" evidence="4">
    <location>
        <begin position="545"/>
        <end position="546"/>
    </location>
    <ligand>
        <name>phosphate</name>
        <dbReference type="ChEBI" id="CHEBI:43474"/>
    </ligand>
</feature>
<evidence type="ECO:0000256" key="5">
    <source>
        <dbReference type="SAM" id="Phobius"/>
    </source>
</evidence>
<organism evidence="7 8">
    <name type="scientific">Mortierella polycephala</name>
    <dbReference type="NCBI Taxonomy" id="41804"/>
    <lineage>
        <taxon>Eukaryota</taxon>
        <taxon>Fungi</taxon>
        <taxon>Fungi incertae sedis</taxon>
        <taxon>Mucoromycota</taxon>
        <taxon>Mortierellomycotina</taxon>
        <taxon>Mortierellomycetes</taxon>
        <taxon>Mortierellales</taxon>
        <taxon>Mortierellaceae</taxon>
        <taxon>Mortierella</taxon>
    </lineage>
</organism>
<feature type="transmembrane region" description="Helical" evidence="5">
    <location>
        <begin position="84"/>
        <end position="104"/>
    </location>
</feature>
<dbReference type="InterPro" id="IPR000845">
    <property type="entry name" value="Nucleoside_phosphorylase_d"/>
</dbReference>
<dbReference type="PANTHER" id="PTHR42679">
    <property type="entry name" value="S-METHYL-5'-THIOADENOSINE PHOSPHORYLASE"/>
    <property type="match status" value="1"/>
</dbReference>
<dbReference type="Gene3D" id="1.20.1250.20">
    <property type="entry name" value="MFS general substrate transporter like domains"/>
    <property type="match status" value="1"/>
</dbReference>
<gene>
    <name evidence="7" type="ORF">BG011_007608</name>
</gene>
<dbReference type="OrthoDB" id="5344169at2759"/>
<keyword evidence="5" id="KW-1133">Transmembrane helix</keyword>
<dbReference type="InterPro" id="IPR010044">
    <property type="entry name" value="MTAP"/>
</dbReference>
<comment type="pathway">
    <text evidence="4">Amino-acid biosynthesis; L-methionine biosynthesis via salvage pathway; S-methyl-5-thio-alpha-D-ribose 1-phosphate from S-methyl-5'-thioadenosine (phosphorylase route): step 1/1.</text>
</comment>